<dbReference type="GO" id="GO:0003959">
    <property type="term" value="F:NADPH dehydrogenase activity"/>
    <property type="evidence" value="ECO:0007669"/>
    <property type="project" value="UniProtKB-ARBA"/>
</dbReference>
<dbReference type="GO" id="GO:0006915">
    <property type="term" value="P:apoptotic process"/>
    <property type="evidence" value="ECO:0007669"/>
    <property type="project" value="UniProtKB-ARBA"/>
</dbReference>
<dbReference type="OrthoDB" id="276546at2759"/>
<evidence type="ECO:0000256" key="1">
    <source>
        <dbReference type="ARBA" id="ARBA00001917"/>
    </source>
</evidence>
<dbReference type="AlphaFoldDB" id="A0A8H2VJY3"/>
<dbReference type="PANTHER" id="PTHR22893">
    <property type="entry name" value="NADH OXIDOREDUCTASE-RELATED"/>
    <property type="match status" value="1"/>
</dbReference>
<keyword evidence="3" id="KW-0285">Flavoprotein</keyword>
<evidence type="ECO:0000259" key="5">
    <source>
        <dbReference type="Pfam" id="PF00724"/>
    </source>
</evidence>
<protein>
    <submittedName>
        <fullName evidence="6">Similar to Saccharomyces cerevisiae YHR179W OYE2 Conserved NADPH oxidoreductase containing flavin mononucleotide (FMN), homologous to Oye3p with different ligand binding and catalytic properties</fullName>
    </submittedName>
</protein>
<comment type="cofactor">
    <cofactor evidence="1">
        <name>FMN</name>
        <dbReference type="ChEBI" id="CHEBI:58210"/>
    </cofactor>
</comment>
<dbReference type="GO" id="GO:0010181">
    <property type="term" value="F:FMN binding"/>
    <property type="evidence" value="ECO:0007669"/>
    <property type="project" value="InterPro"/>
</dbReference>
<dbReference type="Proteomes" id="UP000644660">
    <property type="component" value="Unassembled WGS sequence"/>
</dbReference>
<name>A0A8H2VJY3_9SACH</name>
<evidence type="ECO:0000256" key="2">
    <source>
        <dbReference type="ARBA" id="ARBA00005979"/>
    </source>
</evidence>
<dbReference type="Gene3D" id="3.20.20.70">
    <property type="entry name" value="Aldolase class I"/>
    <property type="match status" value="1"/>
</dbReference>
<dbReference type="InterPro" id="IPR045247">
    <property type="entry name" value="Oye-like"/>
</dbReference>
<dbReference type="FunFam" id="3.20.20.70:FF:000138">
    <property type="entry name" value="NADPH dehydrogenase 1"/>
    <property type="match status" value="1"/>
</dbReference>
<keyword evidence="4" id="KW-0560">Oxidoreductase</keyword>
<organism evidence="6 7">
    <name type="scientific">Maudiozyma barnettii</name>
    <dbReference type="NCBI Taxonomy" id="61262"/>
    <lineage>
        <taxon>Eukaryota</taxon>
        <taxon>Fungi</taxon>
        <taxon>Dikarya</taxon>
        <taxon>Ascomycota</taxon>
        <taxon>Saccharomycotina</taxon>
        <taxon>Saccharomycetes</taxon>
        <taxon>Saccharomycetales</taxon>
        <taxon>Saccharomycetaceae</taxon>
        <taxon>Maudiozyma</taxon>
    </lineage>
</organism>
<dbReference type="GeneID" id="64859848"/>
<dbReference type="InterPro" id="IPR001155">
    <property type="entry name" value="OxRdtase_FMN_N"/>
</dbReference>
<keyword evidence="3" id="KW-0288">FMN</keyword>
<accession>A0A8H2VJY3</accession>
<dbReference type="EMBL" id="CAEFZW010000011">
    <property type="protein sequence ID" value="CAB4256756.1"/>
    <property type="molecule type" value="Genomic_DNA"/>
</dbReference>
<evidence type="ECO:0000313" key="6">
    <source>
        <dbReference type="EMBL" id="CAB4256756.1"/>
    </source>
</evidence>
<dbReference type="Pfam" id="PF00724">
    <property type="entry name" value="Oxidored_FMN"/>
    <property type="match status" value="1"/>
</dbReference>
<comment type="similarity">
    <text evidence="2">Belongs to the NADH:flavin oxidoreductase/NADH oxidase family.</text>
</comment>
<dbReference type="PANTHER" id="PTHR22893:SF91">
    <property type="entry name" value="NADPH DEHYDROGENASE 2-RELATED"/>
    <property type="match status" value="1"/>
</dbReference>
<dbReference type="RefSeq" id="XP_041408600.1">
    <property type="nucleotide sequence ID" value="XM_041552666.1"/>
</dbReference>
<evidence type="ECO:0000256" key="4">
    <source>
        <dbReference type="ARBA" id="ARBA00023002"/>
    </source>
</evidence>
<dbReference type="InterPro" id="IPR013785">
    <property type="entry name" value="Aldolase_TIM"/>
</dbReference>
<dbReference type="CDD" id="cd02933">
    <property type="entry name" value="OYE_like_FMN"/>
    <property type="match status" value="1"/>
</dbReference>
<evidence type="ECO:0000256" key="3">
    <source>
        <dbReference type="ARBA" id="ARBA00022643"/>
    </source>
</evidence>
<dbReference type="SUPFAM" id="SSF51395">
    <property type="entry name" value="FMN-linked oxidoreductases"/>
    <property type="match status" value="1"/>
</dbReference>
<proteinExistence type="inferred from homology"/>
<gene>
    <name evidence="6" type="ORF">KABA2_11S02596</name>
</gene>
<reference evidence="6 7" key="1">
    <citation type="submission" date="2020-05" db="EMBL/GenBank/DDBJ databases">
        <authorList>
            <person name="Casaregola S."/>
            <person name="Devillers H."/>
            <person name="Grondin C."/>
        </authorList>
    </citation>
    <scope>NUCLEOTIDE SEQUENCE [LARGE SCALE GENOMIC DNA]</scope>
    <source>
        <strain evidence="6 7">CLIB 1767</strain>
    </source>
</reference>
<comment type="caution">
    <text evidence="6">The sequence shown here is derived from an EMBL/GenBank/DDBJ whole genome shotgun (WGS) entry which is preliminary data.</text>
</comment>
<evidence type="ECO:0000313" key="7">
    <source>
        <dbReference type="Proteomes" id="UP000644660"/>
    </source>
</evidence>
<sequence length="397" mass="44529">MAFSTIVKPTSFEGTNMFNSLKLGDTDVLHRVVLAPLTRMRAHHPGNIPNTEWTPEYYSQRSERPGTTIITESTYVSKQAGGFDHAPGIWSNEQVEAWRPTFKAIHDNGSFSWVQLWALGWEADIQNLTRDGLKYQGMTDGVYKDKETEKVAVKLGNPIHGLSVDEIKQYINDHIHAAKNSLAAGADGVELHAANGYLLMQSLDPASNKRCDQYGGSIENRTRFILEIIDALIEEIGAPKIGIRISPFYSTAGMSGSKYPGLVAQYAYLLGAIESRAKMGNRLAYVHIIDPIPRWTPGNSEGYQLESNAFVYSIWKGPIIRAGGLGRFPQTSKKFLKDDRTLVAYGRYFISNPDLVDRLQKGFPLNEYDEDSYYTMSPHGYIDYPKYDEALKLWGKL</sequence>
<feature type="domain" description="NADH:flavin oxidoreductase/NADH oxidase N-terminal" evidence="5">
    <location>
        <begin position="17"/>
        <end position="366"/>
    </location>
</feature>
<keyword evidence="7" id="KW-1185">Reference proteome</keyword>